<keyword evidence="3" id="KW-1185">Reference proteome</keyword>
<proteinExistence type="predicted"/>
<dbReference type="Proteomes" id="UP001152320">
    <property type="component" value="Chromosome 12"/>
</dbReference>
<name>A0A9Q1BRY4_HOLLE</name>
<dbReference type="Gene3D" id="1.10.533.10">
    <property type="entry name" value="Death Domain, Fas"/>
    <property type="match status" value="1"/>
</dbReference>
<evidence type="ECO:0000313" key="2">
    <source>
        <dbReference type="EMBL" id="KAJ8031550.1"/>
    </source>
</evidence>
<sequence>MEDYQREALVDCFINSYVVFEPLDVTNNLLESAILDDDEVTKIENETLPWSRVQLLIAFVNRKAGCTFENLTDALKSCGKYCTLVKDLETSAAFLQKYNTKVEELVQCSSPGENFMYLDMLMSIAVSLDINDSLEICKHLSLSDECIAIVEKNKNPGLATMNICRKTRIVKVSSVQAFRNVFKSLSLAHQLASVDRYIKALEHPELELEVTKTEPDVLLETVKEIFRDRKTWFKVAKKIETLEPQIQDDVREDYVTTKIANVPHLPGALGPEIIVTITRSFPDTLLSLLRRAINDKTNFHIRGRPLRTFFYQYFEDILCTNIRDGSNGVQFVLKIAKVSALHRLYTAILNGKLAEDMLLTVQDTIGDNRVRRARMCVELDEDDYTNAQKYFEPSKTLIGHWGLSEEDKSPGTTNQGNPSDPLFVDPESFEMIQRLHQERQDYENALLRSGAFESK</sequence>
<dbReference type="EMBL" id="JAIZAY010000012">
    <property type="protein sequence ID" value="KAJ8031550.1"/>
    <property type="molecule type" value="Genomic_DNA"/>
</dbReference>
<organism evidence="2 3">
    <name type="scientific">Holothuria leucospilota</name>
    <name type="common">Black long sea cucumber</name>
    <name type="synonym">Mertensiothuria leucospilota</name>
    <dbReference type="NCBI Taxonomy" id="206669"/>
    <lineage>
        <taxon>Eukaryota</taxon>
        <taxon>Metazoa</taxon>
        <taxon>Echinodermata</taxon>
        <taxon>Eleutherozoa</taxon>
        <taxon>Echinozoa</taxon>
        <taxon>Holothuroidea</taxon>
        <taxon>Aspidochirotacea</taxon>
        <taxon>Aspidochirotida</taxon>
        <taxon>Holothuriidae</taxon>
        <taxon>Holothuria</taxon>
    </lineage>
</organism>
<dbReference type="AlphaFoldDB" id="A0A9Q1BRY4"/>
<comment type="caution">
    <text evidence="2">The sequence shown here is derived from an EMBL/GenBank/DDBJ whole genome shotgun (WGS) entry which is preliminary data.</text>
</comment>
<accession>A0A9Q1BRY4</accession>
<feature type="region of interest" description="Disordered" evidence="1">
    <location>
        <begin position="402"/>
        <end position="424"/>
    </location>
</feature>
<reference evidence="2" key="1">
    <citation type="submission" date="2021-10" db="EMBL/GenBank/DDBJ databases">
        <title>Tropical sea cucumber genome reveals ecological adaptation and Cuvierian tubules defense mechanism.</title>
        <authorList>
            <person name="Chen T."/>
        </authorList>
    </citation>
    <scope>NUCLEOTIDE SEQUENCE</scope>
    <source>
        <strain evidence="2">Nanhai2018</strain>
        <tissue evidence="2">Muscle</tissue>
    </source>
</reference>
<protein>
    <submittedName>
        <fullName evidence="2">Uncharacterized protein</fullName>
    </submittedName>
</protein>
<evidence type="ECO:0000256" key="1">
    <source>
        <dbReference type="SAM" id="MobiDB-lite"/>
    </source>
</evidence>
<dbReference type="InterPro" id="IPR011029">
    <property type="entry name" value="DEATH-like_dom_sf"/>
</dbReference>
<evidence type="ECO:0000313" key="3">
    <source>
        <dbReference type="Proteomes" id="UP001152320"/>
    </source>
</evidence>
<gene>
    <name evidence="2" type="ORF">HOLleu_24777</name>
</gene>